<gene>
    <name evidence="1" type="ORF">CEXT_750381</name>
</gene>
<protein>
    <submittedName>
        <fullName evidence="1">Uncharacterized protein</fullName>
    </submittedName>
</protein>
<dbReference type="AlphaFoldDB" id="A0AAV4TLQ9"/>
<proteinExistence type="predicted"/>
<comment type="caution">
    <text evidence="1">The sequence shown here is derived from an EMBL/GenBank/DDBJ whole genome shotgun (WGS) entry which is preliminary data.</text>
</comment>
<dbReference type="EMBL" id="BPLR01011520">
    <property type="protein sequence ID" value="GIY47050.1"/>
    <property type="molecule type" value="Genomic_DNA"/>
</dbReference>
<evidence type="ECO:0000313" key="2">
    <source>
        <dbReference type="Proteomes" id="UP001054945"/>
    </source>
</evidence>
<keyword evidence="2" id="KW-1185">Reference proteome</keyword>
<organism evidence="1 2">
    <name type="scientific">Caerostris extrusa</name>
    <name type="common">Bark spider</name>
    <name type="synonym">Caerostris bankana</name>
    <dbReference type="NCBI Taxonomy" id="172846"/>
    <lineage>
        <taxon>Eukaryota</taxon>
        <taxon>Metazoa</taxon>
        <taxon>Ecdysozoa</taxon>
        <taxon>Arthropoda</taxon>
        <taxon>Chelicerata</taxon>
        <taxon>Arachnida</taxon>
        <taxon>Araneae</taxon>
        <taxon>Araneomorphae</taxon>
        <taxon>Entelegynae</taxon>
        <taxon>Araneoidea</taxon>
        <taxon>Araneidae</taxon>
        <taxon>Caerostris</taxon>
    </lineage>
</organism>
<reference evidence="1 2" key="1">
    <citation type="submission" date="2021-06" db="EMBL/GenBank/DDBJ databases">
        <title>Caerostris extrusa draft genome.</title>
        <authorList>
            <person name="Kono N."/>
            <person name="Arakawa K."/>
        </authorList>
    </citation>
    <scope>NUCLEOTIDE SEQUENCE [LARGE SCALE GENOMIC DNA]</scope>
</reference>
<evidence type="ECO:0000313" key="1">
    <source>
        <dbReference type="EMBL" id="GIY47050.1"/>
    </source>
</evidence>
<accession>A0AAV4TLQ9</accession>
<dbReference type="Proteomes" id="UP001054945">
    <property type="component" value="Unassembled WGS sequence"/>
</dbReference>
<name>A0AAV4TLQ9_CAEEX</name>
<sequence>MPDSEFRQEVGEHFWRLGEGVGAIPAGFRARALLPSIMERHHSTEKQIATIHQWIIGLCSQAVLDGDIYKCNQLHFQFFLINRFK</sequence>